<protein>
    <submittedName>
        <fullName evidence="1">Uncharacterized protein</fullName>
    </submittedName>
</protein>
<dbReference type="EMBL" id="BMAO01009078">
    <property type="protein sequence ID" value="GFR28552.1"/>
    <property type="molecule type" value="Genomic_DNA"/>
</dbReference>
<name>A0A8X6M1I5_TRICU</name>
<organism evidence="1 2">
    <name type="scientific">Trichonephila clavata</name>
    <name type="common">Joro spider</name>
    <name type="synonym">Nephila clavata</name>
    <dbReference type="NCBI Taxonomy" id="2740835"/>
    <lineage>
        <taxon>Eukaryota</taxon>
        <taxon>Metazoa</taxon>
        <taxon>Ecdysozoa</taxon>
        <taxon>Arthropoda</taxon>
        <taxon>Chelicerata</taxon>
        <taxon>Arachnida</taxon>
        <taxon>Araneae</taxon>
        <taxon>Araneomorphae</taxon>
        <taxon>Entelegynae</taxon>
        <taxon>Araneoidea</taxon>
        <taxon>Nephilidae</taxon>
        <taxon>Trichonephila</taxon>
    </lineage>
</organism>
<proteinExistence type="predicted"/>
<gene>
    <name evidence="1" type="ORF">TNCT_125871</name>
</gene>
<evidence type="ECO:0000313" key="2">
    <source>
        <dbReference type="Proteomes" id="UP000887116"/>
    </source>
</evidence>
<evidence type="ECO:0000313" key="1">
    <source>
        <dbReference type="EMBL" id="GFR28552.1"/>
    </source>
</evidence>
<accession>A0A8X6M1I5</accession>
<keyword evidence="2" id="KW-1185">Reference proteome</keyword>
<comment type="caution">
    <text evidence="1">The sequence shown here is derived from an EMBL/GenBank/DDBJ whole genome shotgun (WGS) entry which is preliminary data.</text>
</comment>
<reference evidence="1" key="1">
    <citation type="submission" date="2020-07" db="EMBL/GenBank/DDBJ databases">
        <title>Multicomponent nature underlies the extraordinary mechanical properties of spider dragline silk.</title>
        <authorList>
            <person name="Kono N."/>
            <person name="Nakamura H."/>
            <person name="Mori M."/>
            <person name="Yoshida Y."/>
            <person name="Ohtoshi R."/>
            <person name="Malay A.D."/>
            <person name="Moran D.A.P."/>
            <person name="Tomita M."/>
            <person name="Numata K."/>
            <person name="Arakawa K."/>
        </authorList>
    </citation>
    <scope>NUCLEOTIDE SEQUENCE</scope>
</reference>
<dbReference type="AlphaFoldDB" id="A0A8X6M1I5"/>
<dbReference type="Proteomes" id="UP000887116">
    <property type="component" value="Unassembled WGS sequence"/>
</dbReference>
<sequence>MSKASADNASQILLWADRHSDEDMKSEVLEFIRLNFETVVDSDVWRHFADNETKLVNEALSFCALKFKTGMDK</sequence>
<dbReference type="OrthoDB" id="684045at2759"/>
<dbReference type="Gene3D" id="1.25.40.420">
    <property type="match status" value="1"/>
</dbReference>